<dbReference type="PROSITE" id="PS00134">
    <property type="entry name" value="TRYPSIN_HIS"/>
    <property type="match status" value="1"/>
</dbReference>
<dbReference type="SUPFAM" id="SSF50494">
    <property type="entry name" value="Trypsin-like serine proteases"/>
    <property type="match status" value="1"/>
</dbReference>
<keyword evidence="2" id="KW-1185">Reference proteome</keyword>
<dbReference type="GO" id="GO:0006508">
    <property type="term" value="P:proteolysis"/>
    <property type="evidence" value="ECO:0007669"/>
    <property type="project" value="InterPro"/>
</dbReference>
<proteinExistence type="predicted"/>
<accession>A0A0N5BMJ2</accession>
<protein>
    <submittedName>
        <fullName evidence="3">Peptidase S1 domain-containing protein</fullName>
    </submittedName>
</protein>
<evidence type="ECO:0000259" key="1">
    <source>
        <dbReference type="PROSITE" id="PS50240"/>
    </source>
</evidence>
<dbReference type="AlphaFoldDB" id="A0A0N5BMJ2"/>
<evidence type="ECO:0000313" key="2">
    <source>
        <dbReference type="Proteomes" id="UP000046392"/>
    </source>
</evidence>
<dbReference type="InterPro" id="IPR018114">
    <property type="entry name" value="TRYPSIN_HIS"/>
</dbReference>
<dbReference type="STRING" id="174720.A0A0N5BMJ2"/>
<sequence length="506" mass="58644">MHVITSYECIYNTLKVEGKIKFEDHLKGVTIIQSKKYCTFWTASENEKIFGKDSYHRCNNYDIQYREAYQIFHTNSRDYKKLSVILVLKEPFQNIPHVCVDEKLKPLDYSQVVKKYLVHYDSITTDDKYNIVYLAEYSLTQFPELKLRFDGHEISVTDDNYKYICGNSTGSSIFLETSNDIHYLHEIQKGFGVCNDKTKSFYYGTDYDFIKSVFKKLPMIKYDTSPFVYNLKKLQYYDYENCGKSSIDLEVIYEFLISGGHDIHDIKAIPWAVQIRTTKGSCSGILISHRHVITAAHCILAQKKSVFQYYDKKIVYDAEIIINNHCNERNNADGKCVSKEKVQKRRINRFLYNFKNGLRWQRNDIVVIELDSPVFGVTHICLPFLHNNYKFDKSKKLITFGYGKSKNWPAATDINDTKRLKRFLYTNPDSVRNCSKSNVPIKSNEYLCIKVNVHLGICHGDSGGGLIQKTPDNRYILVGVNSITSSCAFGESSKREGNNIFVKVDE</sequence>
<organism evidence="2 3">
    <name type="scientific">Strongyloides papillosus</name>
    <name type="common">Intestinal threadworm</name>
    <dbReference type="NCBI Taxonomy" id="174720"/>
    <lineage>
        <taxon>Eukaryota</taxon>
        <taxon>Metazoa</taxon>
        <taxon>Ecdysozoa</taxon>
        <taxon>Nematoda</taxon>
        <taxon>Chromadorea</taxon>
        <taxon>Rhabditida</taxon>
        <taxon>Tylenchina</taxon>
        <taxon>Panagrolaimomorpha</taxon>
        <taxon>Strongyloidoidea</taxon>
        <taxon>Strongyloididae</taxon>
        <taxon>Strongyloides</taxon>
    </lineage>
</organism>
<dbReference type="PRINTS" id="PR00722">
    <property type="entry name" value="CHYMOTRYPSIN"/>
</dbReference>
<dbReference type="Proteomes" id="UP000046392">
    <property type="component" value="Unplaced"/>
</dbReference>
<dbReference type="SMART" id="SM00020">
    <property type="entry name" value="Tryp_SPc"/>
    <property type="match status" value="1"/>
</dbReference>
<feature type="domain" description="Peptidase S1" evidence="1">
    <location>
        <begin position="257"/>
        <end position="506"/>
    </location>
</feature>
<dbReference type="WBParaSite" id="SPAL_0000713100.1">
    <property type="protein sequence ID" value="SPAL_0000713100.1"/>
    <property type="gene ID" value="SPAL_0000713100"/>
</dbReference>
<dbReference type="PANTHER" id="PTHR24260:SF141">
    <property type="entry name" value="TRYPSIN-LIKE PROTEASE TRY-5"/>
    <property type="match status" value="1"/>
</dbReference>
<dbReference type="InterPro" id="IPR001314">
    <property type="entry name" value="Peptidase_S1A"/>
</dbReference>
<dbReference type="Gene3D" id="2.40.10.10">
    <property type="entry name" value="Trypsin-like serine proteases"/>
    <property type="match status" value="1"/>
</dbReference>
<dbReference type="InterPro" id="IPR051333">
    <property type="entry name" value="CLIP_Serine_Protease"/>
</dbReference>
<dbReference type="InterPro" id="IPR009003">
    <property type="entry name" value="Peptidase_S1_PA"/>
</dbReference>
<evidence type="ECO:0000313" key="3">
    <source>
        <dbReference type="WBParaSite" id="SPAL_0000713100.1"/>
    </source>
</evidence>
<reference evidence="3" key="1">
    <citation type="submission" date="2017-02" db="UniProtKB">
        <authorList>
            <consortium name="WormBaseParasite"/>
        </authorList>
    </citation>
    <scope>IDENTIFICATION</scope>
</reference>
<dbReference type="Pfam" id="PF00089">
    <property type="entry name" value="Trypsin"/>
    <property type="match status" value="1"/>
</dbReference>
<dbReference type="InterPro" id="IPR043504">
    <property type="entry name" value="Peptidase_S1_PA_chymotrypsin"/>
</dbReference>
<dbReference type="GO" id="GO:0004252">
    <property type="term" value="F:serine-type endopeptidase activity"/>
    <property type="evidence" value="ECO:0007669"/>
    <property type="project" value="InterPro"/>
</dbReference>
<name>A0A0N5BMJ2_STREA</name>
<dbReference type="PROSITE" id="PS50240">
    <property type="entry name" value="TRYPSIN_DOM"/>
    <property type="match status" value="1"/>
</dbReference>
<dbReference type="PANTHER" id="PTHR24260">
    <property type="match status" value="1"/>
</dbReference>
<dbReference type="InterPro" id="IPR001254">
    <property type="entry name" value="Trypsin_dom"/>
</dbReference>